<name>A0AA35TD36_GEOBA</name>
<accession>A0AA35TD36</accession>
<evidence type="ECO:0000313" key="2">
    <source>
        <dbReference type="Proteomes" id="UP001174909"/>
    </source>
</evidence>
<organism evidence="1 2">
    <name type="scientific">Geodia barretti</name>
    <name type="common">Barrett's horny sponge</name>
    <dbReference type="NCBI Taxonomy" id="519541"/>
    <lineage>
        <taxon>Eukaryota</taxon>
        <taxon>Metazoa</taxon>
        <taxon>Porifera</taxon>
        <taxon>Demospongiae</taxon>
        <taxon>Heteroscleromorpha</taxon>
        <taxon>Tetractinellida</taxon>
        <taxon>Astrophorina</taxon>
        <taxon>Geodiidae</taxon>
        <taxon>Geodia</taxon>
    </lineage>
</organism>
<gene>
    <name evidence="1" type="ORF">GBAR_LOCUS25477</name>
</gene>
<feature type="non-terminal residue" evidence="1">
    <location>
        <position position="1"/>
    </location>
</feature>
<keyword evidence="2" id="KW-1185">Reference proteome</keyword>
<evidence type="ECO:0000313" key="1">
    <source>
        <dbReference type="EMBL" id="CAI8046095.1"/>
    </source>
</evidence>
<reference evidence="1" key="1">
    <citation type="submission" date="2023-03" db="EMBL/GenBank/DDBJ databases">
        <authorList>
            <person name="Steffen K."/>
            <person name="Cardenas P."/>
        </authorList>
    </citation>
    <scope>NUCLEOTIDE SEQUENCE</scope>
</reference>
<sequence>MSHHRLSGKRRPFCYSLWRSAKSQDAES</sequence>
<dbReference type="Proteomes" id="UP001174909">
    <property type="component" value="Unassembled WGS sequence"/>
</dbReference>
<protein>
    <submittedName>
        <fullName evidence="1">Uncharacterized protein</fullName>
    </submittedName>
</protein>
<dbReference type="AlphaFoldDB" id="A0AA35TD36"/>
<comment type="caution">
    <text evidence="1">The sequence shown here is derived from an EMBL/GenBank/DDBJ whole genome shotgun (WGS) entry which is preliminary data.</text>
</comment>
<dbReference type="EMBL" id="CASHTH010003529">
    <property type="protein sequence ID" value="CAI8046095.1"/>
    <property type="molecule type" value="Genomic_DNA"/>
</dbReference>
<proteinExistence type="predicted"/>